<dbReference type="InterPro" id="IPR004875">
    <property type="entry name" value="DDE_SF_endonuclease_dom"/>
</dbReference>
<accession>A0A5E4MIR8</accession>
<dbReference type="Proteomes" id="UP000325440">
    <property type="component" value="Unassembled WGS sequence"/>
</dbReference>
<evidence type="ECO:0000313" key="2">
    <source>
        <dbReference type="EMBL" id="VVC29245.1"/>
    </source>
</evidence>
<evidence type="ECO:0000313" key="3">
    <source>
        <dbReference type="Proteomes" id="UP000325440"/>
    </source>
</evidence>
<dbReference type="Pfam" id="PF03184">
    <property type="entry name" value="DDE_1"/>
    <property type="match status" value="1"/>
</dbReference>
<protein>
    <submittedName>
        <fullName evidence="2">DDE superfamily endonuclease domain</fullName>
    </submittedName>
</protein>
<name>A0A5E4MIR8_9HEMI</name>
<keyword evidence="2" id="KW-0255">Endonuclease</keyword>
<reference evidence="2 3" key="1">
    <citation type="submission" date="2019-08" db="EMBL/GenBank/DDBJ databases">
        <authorList>
            <person name="Alioto T."/>
            <person name="Alioto T."/>
            <person name="Gomez Garrido J."/>
        </authorList>
    </citation>
    <scope>NUCLEOTIDE SEQUENCE [LARGE SCALE GENOMIC DNA]</scope>
</reference>
<dbReference type="EMBL" id="CABPRJ010000489">
    <property type="protein sequence ID" value="VVC29245.1"/>
    <property type="molecule type" value="Genomic_DNA"/>
</dbReference>
<dbReference type="OrthoDB" id="6614815at2759"/>
<dbReference type="AlphaFoldDB" id="A0A5E4MIR8"/>
<sequence>MGIIKNLKAHYLGLLVTYVLKAIEDNLVIPSTCAIDISSKINILQAIQFVADSWRKLSSVTIQHCIAHCGFRPLIDLPILPFASIENDVAQCVGNGELFLKIDDGVRCFNENENYDNILEEIAERSLKNEESDDDDYVQPVKITTRETEKCIDQMRLYFMQNGNENVSTTSLDVCADFVHKQSFNELQQRRLDDFL</sequence>
<proteinExistence type="predicted"/>
<evidence type="ECO:0000259" key="1">
    <source>
        <dbReference type="Pfam" id="PF03184"/>
    </source>
</evidence>
<dbReference type="GO" id="GO:0004519">
    <property type="term" value="F:endonuclease activity"/>
    <property type="evidence" value="ECO:0007669"/>
    <property type="project" value="UniProtKB-KW"/>
</dbReference>
<keyword evidence="2" id="KW-0378">Hydrolase</keyword>
<keyword evidence="2" id="KW-0540">Nuclease</keyword>
<feature type="domain" description="DDE-1" evidence="1">
    <location>
        <begin position="2"/>
        <end position="65"/>
    </location>
</feature>
<dbReference type="GO" id="GO:0003676">
    <property type="term" value="F:nucleic acid binding"/>
    <property type="evidence" value="ECO:0007669"/>
    <property type="project" value="InterPro"/>
</dbReference>
<keyword evidence="3" id="KW-1185">Reference proteome</keyword>
<organism evidence="2 3">
    <name type="scientific">Cinara cedri</name>
    <dbReference type="NCBI Taxonomy" id="506608"/>
    <lineage>
        <taxon>Eukaryota</taxon>
        <taxon>Metazoa</taxon>
        <taxon>Ecdysozoa</taxon>
        <taxon>Arthropoda</taxon>
        <taxon>Hexapoda</taxon>
        <taxon>Insecta</taxon>
        <taxon>Pterygota</taxon>
        <taxon>Neoptera</taxon>
        <taxon>Paraneoptera</taxon>
        <taxon>Hemiptera</taxon>
        <taxon>Sternorrhyncha</taxon>
        <taxon>Aphidomorpha</taxon>
        <taxon>Aphidoidea</taxon>
        <taxon>Aphididae</taxon>
        <taxon>Lachninae</taxon>
        <taxon>Cinara</taxon>
    </lineage>
</organism>
<gene>
    <name evidence="2" type="ORF">CINCED_3A020645</name>
</gene>